<feature type="transmembrane region" description="Helical" evidence="1">
    <location>
        <begin position="400"/>
        <end position="420"/>
    </location>
</feature>
<evidence type="ECO:0000313" key="2">
    <source>
        <dbReference type="EMBL" id="PQO31179.1"/>
    </source>
</evidence>
<protein>
    <submittedName>
        <fullName evidence="2">Uncharacterized protein</fullName>
    </submittedName>
</protein>
<feature type="transmembrane region" description="Helical" evidence="1">
    <location>
        <begin position="212"/>
        <end position="233"/>
    </location>
</feature>
<proteinExistence type="predicted"/>
<sequence length="538" mass="60912">MRFDNSWIVSQTWLFGESSMAVLEGRISWSSFFRVHLPAVLWLGVSIGLAAWSLFFEFRSQWIVAGFSLIVSTGSFLYLLISLSIAITWFRLEGDSLWFTQLGRFPRGVPLDHITSIHRTQPPREGLVVYLRGGYSLCFLSRSLENVDELGDVLAARLARSPKRLEGCLDRASAAQAVVTQMVLACLLIPLGLAGWFIMAVAFHPAKIGNPFVFLTLGVLLMGLVLTGFYFLVMHTWLGCVRWYSTTGQGFAYRTVFSRTEVHRLWSDIVSYTAHRPSTRRGRESTFGIVRFQDRSLIKLHLGMLQNVAPLVDEIKQRLIEQHRHEIPLTLRALDEEHPLWNRVAPHRQPGEIILWIGTADYQKIRSEAHAETAFGILVATFGIGTVAVLIYLGVLFGDVSFFIVACGFLVFGLIGAWSARAPWVIQRLLSQSVYAVTDRRLIVLDGLQWSEGHPDRTVRECVVTYTPEAVRRYEVVGDRHISLGGYWQRGRKRSQYWVHQGIFAPADLQEAERALRTLLSHFPDHQSEEIAGNLETL</sequence>
<evidence type="ECO:0000256" key="1">
    <source>
        <dbReference type="SAM" id="Phobius"/>
    </source>
</evidence>
<gene>
    <name evidence="2" type="ORF">C5Y96_12580</name>
</gene>
<dbReference type="AlphaFoldDB" id="A0A2S8FG87"/>
<keyword evidence="1" id="KW-1133">Transmembrane helix</keyword>
<accession>A0A2S8FG87</accession>
<dbReference type="EMBL" id="PUIA01000037">
    <property type="protein sequence ID" value="PQO31179.1"/>
    <property type="molecule type" value="Genomic_DNA"/>
</dbReference>
<evidence type="ECO:0000313" key="3">
    <source>
        <dbReference type="Proteomes" id="UP000240009"/>
    </source>
</evidence>
<name>A0A2S8FG87_9BACT</name>
<feature type="transmembrane region" description="Helical" evidence="1">
    <location>
        <begin position="35"/>
        <end position="56"/>
    </location>
</feature>
<reference evidence="2 3" key="1">
    <citation type="submission" date="2018-02" db="EMBL/GenBank/DDBJ databases">
        <title>Comparative genomes isolates from brazilian mangrove.</title>
        <authorList>
            <person name="Araujo J.E."/>
            <person name="Taketani R.G."/>
            <person name="Silva M.C.P."/>
            <person name="Loureco M.V."/>
            <person name="Andreote F.D."/>
        </authorList>
    </citation>
    <scope>NUCLEOTIDE SEQUENCE [LARGE SCALE GENOMIC DNA]</scope>
    <source>
        <strain evidence="2 3">HEX-2 MGV</strain>
    </source>
</reference>
<keyword evidence="1" id="KW-0472">Membrane</keyword>
<dbReference type="Proteomes" id="UP000240009">
    <property type="component" value="Unassembled WGS sequence"/>
</dbReference>
<organism evidence="2 3">
    <name type="scientific">Blastopirellula marina</name>
    <dbReference type="NCBI Taxonomy" id="124"/>
    <lineage>
        <taxon>Bacteria</taxon>
        <taxon>Pseudomonadati</taxon>
        <taxon>Planctomycetota</taxon>
        <taxon>Planctomycetia</taxon>
        <taxon>Pirellulales</taxon>
        <taxon>Pirellulaceae</taxon>
        <taxon>Blastopirellula</taxon>
    </lineage>
</organism>
<feature type="transmembrane region" description="Helical" evidence="1">
    <location>
        <begin position="62"/>
        <end position="90"/>
    </location>
</feature>
<comment type="caution">
    <text evidence="2">The sequence shown here is derived from an EMBL/GenBank/DDBJ whole genome shotgun (WGS) entry which is preliminary data.</text>
</comment>
<feature type="transmembrane region" description="Helical" evidence="1">
    <location>
        <begin position="182"/>
        <end position="206"/>
    </location>
</feature>
<feature type="transmembrane region" description="Helical" evidence="1">
    <location>
        <begin position="374"/>
        <end position="394"/>
    </location>
</feature>
<keyword evidence="1" id="KW-0812">Transmembrane</keyword>